<keyword evidence="1" id="KW-1133">Transmembrane helix</keyword>
<keyword evidence="1" id="KW-0812">Transmembrane</keyword>
<keyword evidence="1" id="KW-0472">Membrane</keyword>
<feature type="transmembrane region" description="Helical" evidence="1">
    <location>
        <begin position="105"/>
        <end position="125"/>
    </location>
</feature>
<evidence type="ECO:0000256" key="1">
    <source>
        <dbReference type="SAM" id="Phobius"/>
    </source>
</evidence>
<name>Q8IHD3_DROME</name>
<dbReference type="EMBL" id="BT001303">
    <property type="protein sequence ID" value="AAN71058.1"/>
    <property type="molecule type" value="mRNA"/>
</dbReference>
<organism evidence="2">
    <name type="scientific">Drosophila melanogaster</name>
    <name type="common">Fruit fly</name>
    <dbReference type="NCBI Taxonomy" id="7227"/>
    <lineage>
        <taxon>Eukaryota</taxon>
        <taxon>Metazoa</taxon>
        <taxon>Ecdysozoa</taxon>
        <taxon>Arthropoda</taxon>
        <taxon>Hexapoda</taxon>
        <taxon>Insecta</taxon>
        <taxon>Pterygota</taxon>
        <taxon>Neoptera</taxon>
        <taxon>Endopterygota</taxon>
        <taxon>Diptera</taxon>
        <taxon>Brachycera</taxon>
        <taxon>Muscomorpha</taxon>
        <taxon>Ephydroidea</taxon>
        <taxon>Drosophilidae</taxon>
        <taxon>Drosophila</taxon>
        <taxon>Sophophora</taxon>
    </lineage>
</organism>
<accession>Q8IHD3</accession>
<evidence type="ECO:0000313" key="2">
    <source>
        <dbReference type="EMBL" id="AAN71058.1"/>
    </source>
</evidence>
<dbReference type="AlphaFoldDB" id="Q8IHD3"/>
<sequence>MLDVGGEGCERLRSRAKCLGWMEPVAVVGDVMLTSGTQRAVTLYRLPLPTATPTLTPTPTPTLPLERISHKSLASRFLILFRLMWFVVVAMVDCWMFAISDGCCILLWLLMLQMLLLCSWVVFVCDA</sequence>
<proteinExistence type="evidence at transcript level"/>
<feature type="transmembrane region" description="Helical" evidence="1">
    <location>
        <begin position="77"/>
        <end position="99"/>
    </location>
</feature>
<reference evidence="2" key="1">
    <citation type="submission" date="2002-11" db="EMBL/GenBank/DDBJ databases">
        <authorList>
            <person name="Stapleton M."/>
            <person name="Brokstein P."/>
            <person name="Hong L."/>
            <person name="Agbayani A."/>
            <person name="Carlson J."/>
            <person name="Champe M."/>
            <person name="Chavez C."/>
            <person name="Dorsett V."/>
            <person name="Dresnek D."/>
            <person name="Farfan D."/>
            <person name="Frise E."/>
            <person name="George R."/>
            <person name="Gonzalez M."/>
            <person name="Guarin H."/>
            <person name="Kronmiller B."/>
            <person name="Li P."/>
            <person name="Liao G."/>
            <person name="Miranda A."/>
            <person name="Mungall C.J."/>
            <person name="Nunoo J."/>
            <person name="Pacleb J."/>
            <person name="Paragas V."/>
            <person name="Park S."/>
            <person name="Patel S."/>
            <person name="Phouanenavong S."/>
            <person name="Wan K."/>
            <person name="Yu C."/>
            <person name="Lewis S.E."/>
            <person name="Rubin G.M."/>
            <person name="Celniker S."/>
        </authorList>
    </citation>
    <scope>NUCLEOTIDE SEQUENCE</scope>
</reference>
<protein>
    <submittedName>
        <fullName evidence="2">AT12662p</fullName>
    </submittedName>
</protein>